<dbReference type="KEGG" id="lrug:AB8B22_08625"/>
<dbReference type="EMBL" id="CP165644">
    <property type="protein sequence ID" value="XDU66468.1"/>
    <property type="molecule type" value="Genomic_DNA"/>
</dbReference>
<protein>
    <submittedName>
        <fullName evidence="1">Uncharacterized protein</fullName>
    </submittedName>
</protein>
<name>A0AB39VGS4_9FUSO</name>
<gene>
    <name evidence="1" type="ORF">AB8B22_08625</name>
</gene>
<accession>A0AB39VGS4</accession>
<dbReference type="AlphaFoldDB" id="A0AB39VGS4"/>
<reference evidence="1" key="1">
    <citation type="submission" date="2024-07" db="EMBL/GenBank/DDBJ databases">
        <authorList>
            <person name="Li X.-J."/>
            <person name="Wang X."/>
        </authorList>
    </citation>
    <scope>NUCLEOTIDE SEQUENCE</scope>
    <source>
        <strain evidence="1">HSP-334</strain>
    </source>
</reference>
<proteinExistence type="predicted"/>
<sequence length="43" mass="5071">MFNLEISGVNIVKRKEIFEKFLRSYGLNKTSEDEIIKKVVIKI</sequence>
<dbReference type="RefSeq" id="WP_369710810.1">
    <property type="nucleotide sequence ID" value="NZ_CP165644.1"/>
</dbReference>
<evidence type="ECO:0000313" key="1">
    <source>
        <dbReference type="EMBL" id="XDU66468.1"/>
    </source>
</evidence>
<organism evidence="1">
    <name type="scientific">Leptotrichia rugosa</name>
    <dbReference type="NCBI Taxonomy" id="3239302"/>
    <lineage>
        <taxon>Bacteria</taxon>
        <taxon>Fusobacteriati</taxon>
        <taxon>Fusobacteriota</taxon>
        <taxon>Fusobacteriia</taxon>
        <taxon>Fusobacteriales</taxon>
        <taxon>Leptotrichiaceae</taxon>
        <taxon>Leptotrichia</taxon>
    </lineage>
</organism>